<dbReference type="STRING" id="929558.SMGD1_1939"/>
<evidence type="ECO:0000256" key="1">
    <source>
        <dbReference type="SAM" id="Phobius"/>
    </source>
</evidence>
<gene>
    <name evidence="2" type="ORF">SMGD1_1939</name>
</gene>
<evidence type="ECO:0008006" key="4">
    <source>
        <dbReference type="Google" id="ProtNLM"/>
    </source>
</evidence>
<dbReference type="PATRIC" id="fig|929558.5.peg.1932"/>
<dbReference type="RefSeq" id="WP_008335381.1">
    <property type="nucleotide sequence ID" value="NZ_AFRZ01000001.1"/>
</dbReference>
<feature type="transmembrane region" description="Helical" evidence="1">
    <location>
        <begin position="59"/>
        <end position="78"/>
    </location>
</feature>
<feature type="transmembrane region" description="Helical" evidence="1">
    <location>
        <begin position="133"/>
        <end position="155"/>
    </location>
</feature>
<protein>
    <recommendedName>
        <fullName evidence="4">Integral membrane protein</fullName>
    </recommendedName>
</protein>
<evidence type="ECO:0000313" key="2">
    <source>
        <dbReference type="EMBL" id="EHP30462.1"/>
    </source>
</evidence>
<reference evidence="2 3" key="1">
    <citation type="journal article" date="2012" name="Proc. Natl. Acad. Sci. U.S.A.">
        <title>Genome and physiology of a model Epsilonproteobacterium responsible for sulfide detoxification in marine oxygen depletion zones.</title>
        <authorList>
            <person name="Grote J."/>
            <person name="Schott T."/>
            <person name="Bruckner C.G."/>
            <person name="Glockner F.O."/>
            <person name="Jost G."/>
            <person name="Teeling H."/>
            <person name="Labrenz M."/>
            <person name="Jurgens K."/>
        </authorList>
    </citation>
    <scope>NUCLEOTIDE SEQUENCE [LARGE SCALE GENOMIC DNA]</scope>
    <source>
        <strain evidence="2 3">GD1</strain>
    </source>
</reference>
<evidence type="ECO:0000313" key="3">
    <source>
        <dbReference type="Proteomes" id="UP000006431"/>
    </source>
</evidence>
<feature type="transmembrane region" description="Helical" evidence="1">
    <location>
        <begin position="90"/>
        <end position="121"/>
    </location>
</feature>
<dbReference type="EMBL" id="AFRZ01000001">
    <property type="protein sequence ID" value="EHP30462.1"/>
    <property type="molecule type" value="Genomic_DNA"/>
</dbReference>
<dbReference type="AlphaFoldDB" id="B6BIV2"/>
<feature type="transmembrane region" description="Helical" evidence="1">
    <location>
        <begin position="198"/>
        <end position="217"/>
    </location>
</feature>
<dbReference type="HOGENOM" id="CLU_057288_0_0_7"/>
<dbReference type="OrthoDB" id="5362731at2"/>
<accession>B6BIV2</accession>
<accession>H1FWF9</accession>
<dbReference type="eggNOG" id="COG1807">
    <property type="taxonomic scope" value="Bacteria"/>
</dbReference>
<keyword evidence="3" id="KW-1185">Reference proteome</keyword>
<keyword evidence="1" id="KW-0472">Membrane</keyword>
<comment type="caution">
    <text evidence="2">The sequence shown here is derived from an EMBL/GenBank/DDBJ whole genome shotgun (WGS) entry which is preliminary data.</text>
</comment>
<keyword evidence="1" id="KW-1133">Transmembrane helix</keyword>
<feature type="transmembrane region" description="Helical" evidence="1">
    <location>
        <begin position="167"/>
        <end position="186"/>
    </location>
</feature>
<organism evidence="2 3">
    <name type="scientific">Sulfurimonas gotlandica (strain DSM 19862 / JCM 16533 / GD1)</name>
    <dbReference type="NCBI Taxonomy" id="929558"/>
    <lineage>
        <taxon>Bacteria</taxon>
        <taxon>Pseudomonadati</taxon>
        <taxon>Campylobacterota</taxon>
        <taxon>Epsilonproteobacteria</taxon>
        <taxon>Campylobacterales</taxon>
        <taxon>Sulfurimonadaceae</taxon>
        <taxon>Sulfurimonas</taxon>
    </lineage>
</organism>
<feature type="transmembrane region" description="Helical" evidence="1">
    <location>
        <begin position="6"/>
        <end position="27"/>
    </location>
</feature>
<feature type="transmembrane region" description="Helical" evidence="1">
    <location>
        <begin position="285"/>
        <end position="304"/>
    </location>
</feature>
<sequence length="397" mass="46422">MSHRFVLFSILGIDAFILFFQTSSLSISHAESMILYGDFSFLQLIIKTSLYFFGSNDFALRFPMIILHLLSGVLLYKISKAYLQNRKNRLWLLLIFVLLPGVISSAIIVESAGLIIFGLLFFVYAYENFSRKYIYLILSTYVLISGEFVYLFLALSIFSIYTKQRTFFIYNMFAFFISLFIYGVDTKGIPQGHFLDSIAVYTAIFTPIIFIYIFYILYRRYLTKQIDILWFISSVAFVFSLLLSFRQRIELEHFAPYLILALPLAAQTFYHSYRVRLKIFRTKYRVAFVVSLVLLMLNSLVVFFNKEIYIFIDNPQNHFAYNMHVAKELADELKSRGIECVDTDYKMSSRLKFYGVTNCNTNVLVEISKKEENRNNVTISYSNRPVYFAIVTKVNTN</sequence>
<proteinExistence type="predicted"/>
<feature type="transmembrane region" description="Helical" evidence="1">
    <location>
        <begin position="254"/>
        <end position="273"/>
    </location>
</feature>
<keyword evidence="1" id="KW-0812">Transmembrane</keyword>
<name>B6BIV2_SULGG</name>
<feature type="transmembrane region" description="Helical" evidence="1">
    <location>
        <begin position="229"/>
        <end position="248"/>
    </location>
</feature>
<dbReference type="Proteomes" id="UP000006431">
    <property type="component" value="Unassembled WGS sequence"/>
</dbReference>